<dbReference type="SUPFAM" id="SSF52317">
    <property type="entry name" value="Class I glutamine amidotransferase-like"/>
    <property type="match status" value="1"/>
</dbReference>
<evidence type="ECO:0000259" key="3">
    <source>
        <dbReference type="Pfam" id="PF06068"/>
    </source>
</evidence>
<dbReference type="GeneID" id="17045059"/>
<gene>
    <name evidence="5" type="ORF">COCSUDRAFT_55074</name>
</gene>
<keyword evidence="1" id="KW-0315">Glutamine amidotransferase</keyword>
<dbReference type="InterPro" id="IPR010339">
    <property type="entry name" value="TIP49_P-loop"/>
</dbReference>
<evidence type="ECO:0000313" key="5">
    <source>
        <dbReference type="EMBL" id="EIE27046.1"/>
    </source>
</evidence>
<dbReference type="eggNOG" id="KOG1536">
    <property type="taxonomic scope" value="Eukaryota"/>
</dbReference>
<reference evidence="5 6" key="1">
    <citation type="journal article" date="2012" name="Genome Biol.">
        <title>The genome of the polar eukaryotic microalga coccomyxa subellipsoidea reveals traits of cold adaptation.</title>
        <authorList>
            <person name="Blanc G."/>
            <person name="Agarkova I."/>
            <person name="Grimwood J."/>
            <person name="Kuo A."/>
            <person name="Brueggeman A."/>
            <person name="Dunigan D."/>
            <person name="Gurnon J."/>
            <person name="Ladunga I."/>
            <person name="Lindquist E."/>
            <person name="Lucas S."/>
            <person name="Pangilinan J."/>
            <person name="Proschold T."/>
            <person name="Salamov A."/>
            <person name="Schmutz J."/>
            <person name="Weeks D."/>
            <person name="Yamada T."/>
            <person name="Claverie J.M."/>
            <person name="Grigoriev I."/>
            <person name="Van Etten J."/>
            <person name="Lomsadze A."/>
            <person name="Borodovsky M."/>
        </authorList>
    </citation>
    <scope>NUCLEOTIDE SEQUENCE [LARGE SCALE GENOMIC DNA]</scope>
    <source>
        <strain evidence="5 6">C-169</strain>
    </source>
</reference>
<name>I0Z8S7_COCSC</name>
<comment type="caution">
    <text evidence="5">The sequence shown here is derived from an EMBL/GenBank/DDBJ whole genome shotgun (WGS) entry which is preliminary data.</text>
</comment>
<evidence type="ECO:0000259" key="4">
    <source>
        <dbReference type="Pfam" id="PF09825"/>
    </source>
</evidence>
<dbReference type="Gene3D" id="3.40.50.300">
    <property type="entry name" value="P-loop containing nucleotide triphosphate hydrolases"/>
    <property type="match status" value="1"/>
</dbReference>
<feature type="domain" description="TIP49 P-loop" evidence="3">
    <location>
        <begin position="1"/>
        <end position="36"/>
    </location>
</feature>
<protein>
    <recommendedName>
        <fullName evidence="7">Biotin-protein ligase N-terminal domain-containing protein</fullName>
    </recommendedName>
</protein>
<evidence type="ECO:0000256" key="1">
    <source>
        <dbReference type="ARBA" id="ARBA00022962"/>
    </source>
</evidence>
<dbReference type="STRING" id="574566.I0Z8S7"/>
<keyword evidence="6" id="KW-1185">Reference proteome</keyword>
<dbReference type="OrthoDB" id="10250105at2759"/>
<feature type="compositionally biased region" description="Polar residues" evidence="2">
    <location>
        <begin position="136"/>
        <end position="155"/>
    </location>
</feature>
<organism evidence="5 6">
    <name type="scientific">Coccomyxa subellipsoidea (strain C-169)</name>
    <name type="common">Green microalga</name>
    <dbReference type="NCBI Taxonomy" id="574566"/>
    <lineage>
        <taxon>Eukaryota</taxon>
        <taxon>Viridiplantae</taxon>
        <taxon>Chlorophyta</taxon>
        <taxon>core chlorophytes</taxon>
        <taxon>Trebouxiophyceae</taxon>
        <taxon>Trebouxiophyceae incertae sedis</taxon>
        <taxon>Coccomyxaceae</taxon>
        <taxon>Coccomyxa</taxon>
        <taxon>Coccomyxa subellipsoidea</taxon>
    </lineage>
</organism>
<evidence type="ECO:0008006" key="7">
    <source>
        <dbReference type="Google" id="ProtNLM"/>
    </source>
</evidence>
<dbReference type="EMBL" id="AGSI01000001">
    <property type="protein sequence ID" value="EIE27046.1"/>
    <property type="molecule type" value="Genomic_DNA"/>
</dbReference>
<dbReference type="RefSeq" id="XP_005651590.1">
    <property type="nucleotide sequence ID" value="XM_005651533.1"/>
</dbReference>
<dbReference type="InterPro" id="IPR027417">
    <property type="entry name" value="P-loop_NTPase"/>
</dbReference>
<dbReference type="AlphaFoldDB" id="I0Z8S7"/>
<dbReference type="KEGG" id="csl:COCSUDRAFT_55074"/>
<dbReference type="GO" id="GO:0005524">
    <property type="term" value="F:ATP binding"/>
    <property type="evidence" value="ECO:0007669"/>
    <property type="project" value="InterPro"/>
</dbReference>
<dbReference type="InterPro" id="IPR019197">
    <property type="entry name" value="Biotin-prot_ligase_N"/>
</dbReference>
<accession>I0Z8S7</accession>
<evidence type="ECO:0000256" key="2">
    <source>
        <dbReference type="SAM" id="MobiDB-lite"/>
    </source>
</evidence>
<feature type="region of interest" description="Disordered" evidence="2">
    <location>
        <begin position="132"/>
        <end position="155"/>
    </location>
</feature>
<evidence type="ECO:0000313" key="6">
    <source>
        <dbReference type="Proteomes" id="UP000007264"/>
    </source>
</evidence>
<dbReference type="Proteomes" id="UP000007264">
    <property type="component" value="Unassembled WGS sequence"/>
</dbReference>
<feature type="domain" description="Biotin-protein ligase N-terminal" evidence="4">
    <location>
        <begin position="43"/>
        <end position="130"/>
    </location>
</feature>
<dbReference type="Pfam" id="PF09825">
    <property type="entry name" value="BPL_N"/>
    <property type="match status" value="1"/>
</dbReference>
<dbReference type="InterPro" id="IPR029062">
    <property type="entry name" value="Class_I_gatase-like"/>
</dbReference>
<sequence length="176" mass="18472">MGMAKALGEETPFAMMAASEIFSLKLSKTEALTQIISYGELSSLPYCHQLNGRGNSLIRGFVEAGGAYLGLCAGAYYACSYVEFALGTTLEVKGPRELAFFSGTAAGPIYGGFRYETEDGAHAARVAFQPPHQASDEASVNGDTPINGNSTAQGTLSCTKPARQICSPLDHQAMSA</sequence>
<proteinExistence type="predicted"/>
<dbReference type="Pfam" id="PF06068">
    <property type="entry name" value="TIP49"/>
    <property type="match status" value="1"/>
</dbReference>